<dbReference type="Gene3D" id="3.40.50.620">
    <property type="entry name" value="HUPs"/>
    <property type="match status" value="1"/>
</dbReference>
<dbReference type="AlphaFoldDB" id="A0A1J5SHZ0"/>
<organism evidence="2">
    <name type="scientific">mine drainage metagenome</name>
    <dbReference type="NCBI Taxonomy" id="410659"/>
    <lineage>
        <taxon>unclassified sequences</taxon>
        <taxon>metagenomes</taxon>
        <taxon>ecological metagenomes</taxon>
    </lineage>
</organism>
<comment type="caution">
    <text evidence="2">The sequence shown here is derived from an EMBL/GenBank/DDBJ whole genome shotgun (WGS) entry which is preliminary data.</text>
</comment>
<reference evidence="2" key="1">
    <citation type="submission" date="2016-10" db="EMBL/GenBank/DDBJ databases">
        <title>Sequence of Gallionella enrichment culture.</title>
        <authorList>
            <person name="Poehlein A."/>
            <person name="Muehling M."/>
            <person name="Daniel R."/>
        </authorList>
    </citation>
    <scope>NUCLEOTIDE SEQUENCE</scope>
</reference>
<feature type="domain" description="Diphthamide synthase" evidence="1">
    <location>
        <begin position="4"/>
        <end position="207"/>
    </location>
</feature>
<dbReference type="EMBL" id="MLJW01000085">
    <property type="protein sequence ID" value="OIR01308.1"/>
    <property type="molecule type" value="Genomic_DNA"/>
</dbReference>
<name>A0A1J5SHZ0_9ZZZZ</name>
<dbReference type="Gene3D" id="3.90.1490.10">
    <property type="entry name" value="putative n-type atp pyrophosphatase, domain 2"/>
    <property type="match status" value="1"/>
</dbReference>
<dbReference type="InterPro" id="IPR002761">
    <property type="entry name" value="Diphthami_syn_dom"/>
</dbReference>
<dbReference type="GO" id="GO:0005524">
    <property type="term" value="F:ATP binding"/>
    <property type="evidence" value="ECO:0007669"/>
    <property type="project" value="UniProtKB-KW"/>
</dbReference>
<dbReference type="Pfam" id="PF01902">
    <property type="entry name" value="Diphthami_syn_2"/>
    <property type="match status" value="1"/>
</dbReference>
<protein>
    <submittedName>
        <fullName evidence="2">ATP-binding region</fullName>
    </submittedName>
</protein>
<evidence type="ECO:0000259" key="1">
    <source>
        <dbReference type="Pfam" id="PF01902"/>
    </source>
</evidence>
<dbReference type="CDD" id="cd01994">
    <property type="entry name" value="AANH_PF0828-like"/>
    <property type="match status" value="1"/>
</dbReference>
<proteinExistence type="predicted"/>
<sequence length="243" mass="28138">MQHKSIFNWSGGKDSALALYHALQNKTYSIERLITSVNNTFNRISMHGVRDELLVQQAIELDLPLQQLRMNDQPTMSEYNDAMEKLMIDLKEEGFTHSVFGDIFLEDLRKYREDKLAQQGFTAYFPLWKRDTTELVHEFIDLGFKTITVCVKSELLDESFAGRIIDKGFLKDLPKNVDPCGENGEFHTFVFDGPIFKKPIPIIIGEKVFREYLSPKNKEDNCFTNNNPKPPNMGFWFCDLLPV</sequence>
<accession>A0A1J5SHZ0</accession>
<dbReference type="InterPro" id="IPR014729">
    <property type="entry name" value="Rossmann-like_a/b/a_fold"/>
</dbReference>
<evidence type="ECO:0000313" key="2">
    <source>
        <dbReference type="EMBL" id="OIR01308.1"/>
    </source>
</evidence>
<dbReference type="SUPFAM" id="SSF52402">
    <property type="entry name" value="Adenine nucleotide alpha hydrolases-like"/>
    <property type="match status" value="1"/>
</dbReference>
<dbReference type="PIRSF" id="PIRSF039123">
    <property type="entry name" value="Diphthamide_synthase"/>
    <property type="match status" value="1"/>
</dbReference>
<keyword evidence="2" id="KW-0547">Nucleotide-binding</keyword>
<dbReference type="NCBIfam" id="TIGR00290">
    <property type="entry name" value="MJ0570_dom"/>
    <property type="match status" value="1"/>
</dbReference>
<dbReference type="InterPro" id="IPR030662">
    <property type="entry name" value="DPH6/MJ0570"/>
</dbReference>
<keyword evidence="2" id="KW-0067">ATP-binding</keyword>
<gene>
    <name evidence="2" type="ORF">GALL_165960</name>
</gene>